<name>I6U4U6_PHAPC</name>
<accession>I6U4U6</accession>
<evidence type="ECO:0000256" key="1">
    <source>
        <dbReference type="SAM" id="MobiDB-lite"/>
    </source>
</evidence>
<feature type="region of interest" description="Disordered" evidence="1">
    <location>
        <begin position="136"/>
        <end position="180"/>
    </location>
</feature>
<sequence>MLSSGTLNLKFMQRGKTPQTIQSNHSRQQSFGQKSSPGPDVKSNAKDRRLKDSYNSKHSDQRQDQAPEIVYEDSLISFPLLSFSSSSSASTKSLRTKNLSNCLTVVPHHVGRRSYGEFNKTVEKLGLLSTDNLKDQKTAKREAELGTSSKPKRRDQSNKATKRSSKPIQSQYDHSSKPLDALTTTNHSIVSTTNGFVKPFTLISVQTKPHHHLRIRTTNEISMNSPQILGQLTLQRKGPNSATTAKDLIS</sequence>
<organism evidence="2">
    <name type="scientific">Phakopsora pachyrhizi</name>
    <name type="common">Asian soybean rust disease fungus</name>
    <dbReference type="NCBI Taxonomy" id="170000"/>
    <lineage>
        <taxon>Eukaryota</taxon>
        <taxon>Fungi</taxon>
        <taxon>Dikarya</taxon>
        <taxon>Basidiomycota</taxon>
        <taxon>Pucciniomycotina</taxon>
        <taxon>Pucciniomycetes</taxon>
        <taxon>Pucciniales</taxon>
        <taxon>Phakopsoraceae</taxon>
        <taxon>Phakopsora</taxon>
    </lineage>
</organism>
<dbReference type="AlphaFoldDB" id="I6U4U6"/>
<dbReference type="EMBL" id="JQ083251">
    <property type="protein sequence ID" value="AFN02847.1"/>
    <property type="molecule type" value="mRNA"/>
</dbReference>
<proteinExistence type="evidence at transcript level"/>
<feature type="compositionally biased region" description="Basic and acidic residues" evidence="1">
    <location>
        <begin position="43"/>
        <end position="65"/>
    </location>
</feature>
<reference evidence="2" key="1">
    <citation type="journal article" date="2012" name="BMC Genomics">
        <title>Gene expression and proteomic analysis of the formation of Phakopsora pachyrhizi appressoria.</title>
        <authorList>
            <person name="Stone C.L."/>
            <person name="McMahon M.B."/>
            <person name="Fortis L.L."/>
            <person name="Nunez A."/>
            <person name="Smythers G.W."/>
            <person name="Luster D.G."/>
            <person name="Frederick R.D."/>
        </authorList>
    </citation>
    <scope>NUCLEOTIDE SEQUENCE</scope>
    <source>
        <strain evidence="2">Taiwan72-1</strain>
    </source>
</reference>
<feature type="region of interest" description="Disordered" evidence="1">
    <location>
        <begin position="1"/>
        <end position="68"/>
    </location>
</feature>
<dbReference type="Pfam" id="PF10175">
    <property type="entry name" value="MPP6"/>
    <property type="match status" value="1"/>
</dbReference>
<evidence type="ECO:0000313" key="2">
    <source>
        <dbReference type="EMBL" id="AFN02847.1"/>
    </source>
</evidence>
<protein>
    <submittedName>
        <fullName evidence="2">Uncharacterized protein</fullName>
    </submittedName>
</protein>
<feature type="compositionally biased region" description="Polar residues" evidence="1">
    <location>
        <begin position="16"/>
        <end position="36"/>
    </location>
</feature>